<keyword evidence="1" id="KW-0723">Serine/threonine-protein kinase</keyword>
<name>A0ACB7U5Q7_DIOAL</name>
<dbReference type="EC" id="2.7.11.1" evidence="1"/>
<proteinExistence type="predicted"/>
<keyword evidence="2" id="KW-1185">Reference proteome</keyword>
<evidence type="ECO:0000313" key="2">
    <source>
        <dbReference type="Proteomes" id="UP000827976"/>
    </source>
</evidence>
<dbReference type="EMBL" id="CM037028">
    <property type="protein sequence ID" value="KAH7655570.1"/>
    <property type="molecule type" value="Genomic_DNA"/>
</dbReference>
<evidence type="ECO:0000313" key="1">
    <source>
        <dbReference type="EMBL" id="KAH7655570.1"/>
    </source>
</evidence>
<dbReference type="Proteomes" id="UP000827976">
    <property type="component" value="Chromosome 18"/>
</dbReference>
<organism evidence="1 2">
    <name type="scientific">Dioscorea alata</name>
    <name type="common">Purple yam</name>
    <dbReference type="NCBI Taxonomy" id="55571"/>
    <lineage>
        <taxon>Eukaryota</taxon>
        <taxon>Viridiplantae</taxon>
        <taxon>Streptophyta</taxon>
        <taxon>Embryophyta</taxon>
        <taxon>Tracheophyta</taxon>
        <taxon>Spermatophyta</taxon>
        <taxon>Magnoliopsida</taxon>
        <taxon>Liliopsida</taxon>
        <taxon>Dioscoreales</taxon>
        <taxon>Dioscoreaceae</taxon>
        <taxon>Dioscorea</taxon>
    </lineage>
</organism>
<keyword evidence="1" id="KW-0808">Transferase</keyword>
<keyword evidence="1" id="KW-0418">Kinase</keyword>
<comment type="caution">
    <text evidence="1">The sequence shown here is derived from an EMBL/GenBank/DDBJ whole genome shotgun (WGS) entry which is preliminary data.</text>
</comment>
<gene>
    <name evidence="1" type="ORF">IHE45_18G020900</name>
</gene>
<protein>
    <submittedName>
        <fullName evidence="1">Non-specific serine/threonine protein kinase protein</fullName>
        <ecNumber evidence="1">2.7.11.1</ecNumber>
    </submittedName>
</protein>
<accession>A0ACB7U5Q7</accession>
<sequence length="514" mass="58087">MMMSFFILFPLLLSIASPLQVASHSHEGHHINCGSQKESTIEGIKWITEHGLIKLGKTHNLNTQGILPTLSSLRYFPEKSVRKYCYTIPVIKGGKYLIRTSYYYGDFDAGKEPPVFDQIIGETKWSVVNTSENYANGLSTYYEIITVALRKKMSVCLARNEFTVGNPFISTLEFEYLNDSMYNATDFKNYALATTSRHRFGLSDGAILRYPDDPVNRYWQSFADEHPVVESHTNVSSSYFWNVPPEKAFRRGLTTSKGKKLTLKWPPTNLENANYYIALYFQDNRTPSPFSWRIFDVKINGENLYTKLNVSTAGVMVYSAHRPLSGQVTITLIPDENSPVGPVINAAEILQIVPLGRRTHTRDVNVMEDLARRLKNVPIDWSGDPCMPKENSWTGVSCSEGKFARVVSINLTNFGLDGTLPQSIGKLTAVKSIWLGGNKLHGNIPDMSSLKHLVSLHLENNQFNGSIPTSLEKLEKLQELYLQNNNLRGELPSNLRNRGGIKIQYNEQMIDNER</sequence>
<reference evidence="2" key="1">
    <citation type="journal article" date="2022" name="Nat. Commun.">
        <title>Chromosome evolution and the genetic basis of agronomically important traits in greater yam.</title>
        <authorList>
            <person name="Bredeson J.V."/>
            <person name="Lyons J.B."/>
            <person name="Oniyinde I.O."/>
            <person name="Okereke N.R."/>
            <person name="Kolade O."/>
            <person name="Nnabue I."/>
            <person name="Nwadili C.O."/>
            <person name="Hribova E."/>
            <person name="Parker M."/>
            <person name="Nwogha J."/>
            <person name="Shu S."/>
            <person name="Carlson J."/>
            <person name="Kariba R."/>
            <person name="Muthemba S."/>
            <person name="Knop K."/>
            <person name="Barton G.J."/>
            <person name="Sherwood A.V."/>
            <person name="Lopez-Montes A."/>
            <person name="Asiedu R."/>
            <person name="Jamnadass R."/>
            <person name="Muchugi A."/>
            <person name="Goodstein D."/>
            <person name="Egesi C.N."/>
            <person name="Featherston J."/>
            <person name="Asfaw A."/>
            <person name="Simpson G.G."/>
            <person name="Dolezel J."/>
            <person name="Hendre P.S."/>
            <person name="Van Deynze A."/>
            <person name="Kumar P.L."/>
            <person name="Obidiegwu J.E."/>
            <person name="Bhattacharjee R."/>
            <person name="Rokhsar D.S."/>
        </authorList>
    </citation>
    <scope>NUCLEOTIDE SEQUENCE [LARGE SCALE GENOMIC DNA]</scope>
    <source>
        <strain evidence="2">cv. TDa95/00328</strain>
    </source>
</reference>